<evidence type="ECO:0000313" key="2">
    <source>
        <dbReference type="EMBL" id="GEQ20937.1"/>
    </source>
</evidence>
<protein>
    <recommendedName>
        <fullName evidence="4">PD-(D/E)XK nuclease family transposase</fullName>
    </recommendedName>
</protein>
<dbReference type="Pfam" id="PF12784">
    <property type="entry name" value="PDDEXK_2"/>
    <property type="match status" value="1"/>
</dbReference>
<feature type="region of interest" description="Disordered" evidence="1">
    <location>
        <begin position="124"/>
        <end position="169"/>
    </location>
</feature>
<dbReference type="Proteomes" id="UP000321089">
    <property type="component" value="Unassembled WGS sequence"/>
</dbReference>
<gene>
    <name evidence="2" type="ORF">CBU02nite_14430</name>
</gene>
<sequence length="211" mass="24728">MIKEKEDNFKFIDDLEIHYIELAKFNKQDINNLNDLEEWLLFLRECNKNGDEKILEKLKIEKEEIKMAVEIMNKLSADEKEYQQYLAREKFLMDEISKKRYAEIKRQELENKLRKAETKIKESETKIKQAEARSKEAEARSKEAEARSKEAEARSKEAEAKIKEAEAKSKEAEDKIIITIENLLKSGISDEIISASTGLSIDQINEIKRRT</sequence>
<accession>A0A512TL06</accession>
<name>A0A512TL06_CLOBU</name>
<comment type="caution">
    <text evidence="2">The sequence shown here is derived from an EMBL/GenBank/DDBJ whole genome shotgun (WGS) entry which is preliminary data.</text>
</comment>
<proteinExistence type="predicted"/>
<dbReference type="AlphaFoldDB" id="A0A512TL06"/>
<dbReference type="EMBL" id="BKBC01000014">
    <property type="protein sequence ID" value="GEQ20937.1"/>
    <property type="molecule type" value="Genomic_DNA"/>
</dbReference>
<organism evidence="2 3">
    <name type="scientific">Clostridium butyricum</name>
    <dbReference type="NCBI Taxonomy" id="1492"/>
    <lineage>
        <taxon>Bacteria</taxon>
        <taxon>Bacillati</taxon>
        <taxon>Bacillota</taxon>
        <taxon>Clostridia</taxon>
        <taxon>Eubacteriales</taxon>
        <taxon>Clostridiaceae</taxon>
        <taxon>Clostridium</taxon>
    </lineage>
</organism>
<reference evidence="2 3" key="1">
    <citation type="submission" date="2019-07" db="EMBL/GenBank/DDBJ databases">
        <title>Whole genome shotgun sequence of Clostridium butyricum NBRC 3858.</title>
        <authorList>
            <person name="Hosoyama A."/>
            <person name="Uohara A."/>
            <person name="Ohji S."/>
            <person name="Ichikawa N."/>
        </authorList>
    </citation>
    <scope>NUCLEOTIDE SEQUENCE [LARGE SCALE GENOMIC DNA]</scope>
    <source>
        <strain evidence="2 3">NBRC 3858</strain>
    </source>
</reference>
<evidence type="ECO:0008006" key="4">
    <source>
        <dbReference type="Google" id="ProtNLM"/>
    </source>
</evidence>
<evidence type="ECO:0000313" key="3">
    <source>
        <dbReference type="Proteomes" id="UP000321089"/>
    </source>
</evidence>
<evidence type="ECO:0000256" key="1">
    <source>
        <dbReference type="SAM" id="MobiDB-lite"/>
    </source>
</evidence>